<dbReference type="InterPro" id="IPR011059">
    <property type="entry name" value="Metal-dep_hydrolase_composite"/>
</dbReference>
<dbReference type="EMBL" id="BONZ01000119">
    <property type="protein sequence ID" value="GIH21206.1"/>
    <property type="molecule type" value="Genomic_DNA"/>
</dbReference>
<evidence type="ECO:0000313" key="3">
    <source>
        <dbReference type="Proteomes" id="UP000642748"/>
    </source>
</evidence>
<dbReference type="RefSeq" id="WP_203924600.1">
    <property type="nucleotide sequence ID" value="NZ_BONZ01000119.1"/>
</dbReference>
<gene>
    <name evidence="2" type="ORF">Raf01_93780</name>
</gene>
<evidence type="ECO:0000259" key="1">
    <source>
        <dbReference type="Pfam" id="PF01979"/>
    </source>
</evidence>
<sequence>MAPDAPVDVFVHARALFDGFSRREGDGLLVRDGRVVDVGTRGNLAAAGATVVDFGDAVIVPGFVDAHTHVTIRPGEGDQHGQIVKPAVWQTIRGVENLRRMLASGVTTAKIMTEEHDIDFEFRDAIARGETAGPRLRVAGPGLSPPGGHGSAAGGVAGVGPLREAVRARAERGADHIKIFTTGGVSSVNSSLAESNYSGEEIAAIVRSAAEYGLKVSSHAHGGPGVDLAVANGIHSIEHGALLDEGNIAAMATAGTWLTFTQTILFHPSGIEQGDAQVPAIMAKVREARAYVEGNVGRVRASGIPMALGTDSMHGLFGYELQWLVEHGWSPLEALVAGTRHGGELIGDPDIGVLRPGAHADFVVLRRDPFADITAVFDVEAVYRAGRRAVSGDGAVSAVAAAGR</sequence>
<feature type="domain" description="Amidohydrolase-related" evidence="1">
    <location>
        <begin position="58"/>
        <end position="387"/>
    </location>
</feature>
<dbReference type="InterPro" id="IPR051781">
    <property type="entry name" value="Metallo-dep_Hydrolase"/>
</dbReference>
<name>A0A8J3VWU3_9ACTN</name>
<proteinExistence type="predicted"/>
<protein>
    <submittedName>
        <fullName evidence="2">Xaa-Pro dipeptidase</fullName>
    </submittedName>
</protein>
<reference evidence="2" key="1">
    <citation type="submission" date="2021-01" db="EMBL/GenBank/DDBJ databases">
        <title>Whole genome shotgun sequence of Rugosimonospora africana NBRC 104875.</title>
        <authorList>
            <person name="Komaki H."/>
            <person name="Tamura T."/>
        </authorList>
    </citation>
    <scope>NUCLEOTIDE SEQUENCE</scope>
    <source>
        <strain evidence="2">NBRC 104875</strain>
    </source>
</reference>
<comment type="caution">
    <text evidence="2">The sequence shown here is derived from an EMBL/GenBank/DDBJ whole genome shotgun (WGS) entry which is preliminary data.</text>
</comment>
<dbReference type="CDD" id="cd01299">
    <property type="entry name" value="Met_dep_hydrolase_A"/>
    <property type="match status" value="1"/>
</dbReference>
<dbReference type="PANTHER" id="PTHR43135:SF3">
    <property type="entry name" value="ALPHA-D-RIBOSE 1-METHYLPHOSPHONATE 5-TRIPHOSPHATE DIPHOSPHATASE"/>
    <property type="match status" value="1"/>
</dbReference>
<dbReference type="SUPFAM" id="SSF51556">
    <property type="entry name" value="Metallo-dependent hydrolases"/>
    <property type="match status" value="1"/>
</dbReference>
<dbReference type="PANTHER" id="PTHR43135">
    <property type="entry name" value="ALPHA-D-RIBOSE 1-METHYLPHOSPHONATE 5-TRIPHOSPHATE DIPHOSPHATASE"/>
    <property type="match status" value="1"/>
</dbReference>
<dbReference type="Gene3D" id="2.30.40.10">
    <property type="entry name" value="Urease, subunit C, domain 1"/>
    <property type="match status" value="1"/>
</dbReference>
<dbReference type="Proteomes" id="UP000642748">
    <property type="component" value="Unassembled WGS sequence"/>
</dbReference>
<keyword evidence="3" id="KW-1185">Reference proteome</keyword>
<organism evidence="2 3">
    <name type="scientific">Rugosimonospora africana</name>
    <dbReference type="NCBI Taxonomy" id="556532"/>
    <lineage>
        <taxon>Bacteria</taxon>
        <taxon>Bacillati</taxon>
        <taxon>Actinomycetota</taxon>
        <taxon>Actinomycetes</taxon>
        <taxon>Micromonosporales</taxon>
        <taxon>Micromonosporaceae</taxon>
        <taxon>Rugosimonospora</taxon>
    </lineage>
</organism>
<dbReference type="SUPFAM" id="SSF51338">
    <property type="entry name" value="Composite domain of metallo-dependent hydrolases"/>
    <property type="match status" value="1"/>
</dbReference>
<dbReference type="AlphaFoldDB" id="A0A8J3VWU3"/>
<dbReference type="Pfam" id="PF01979">
    <property type="entry name" value="Amidohydro_1"/>
    <property type="match status" value="1"/>
</dbReference>
<evidence type="ECO:0000313" key="2">
    <source>
        <dbReference type="EMBL" id="GIH21206.1"/>
    </source>
</evidence>
<dbReference type="InterPro" id="IPR057744">
    <property type="entry name" value="OTAase-like"/>
</dbReference>
<dbReference type="InterPro" id="IPR032466">
    <property type="entry name" value="Metal_Hydrolase"/>
</dbReference>
<dbReference type="InterPro" id="IPR006680">
    <property type="entry name" value="Amidohydro-rel"/>
</dbReference>
<accession>A0A8J3VWU3</accession>
<dbReference type="GO" id="GO:0016810">
    <property type="term" value="F:hydrolase activity, acting on carbon-nitrogen (but not peptide) bonds"/>
    <property type="evidence" value="ECO:0007669"/>
    <property type="project" value="InterPro"/>
</dbReference>
<dbReference type="Gene3D" id="3.20.20.140">
    <property type="entry name" value="Metal-dependent hydrolases"/>
    <property type="match status" value="1"/>
</dbReference>